<organism evidence="2 3">
    <name type="scientific">Puccinia coronata f. sp. avenae</name>
    <dbReference type="NCBI Taxonomy" id="200324"/>
    <lineage>
        <taxon>Eukaryota</taxon>
        <taxon>Fungi</taxon>
        <taxon>Dikarya</taxon>
        <taxon>Basidiomycota</taxon>
        <taxon>Pucciniomycotina</taxon>
        <taxon>Pucciniomycetes</taxon>
        <taxon>Pucciniales</taxon>
        <taxon>Pucciniaceae</taxon>
        <taxon>Puccinia</taxon>
    </lineage>
</organism>
<evidence type="ECO:0000256" key="1">
    <source>
        <dbReference type="SAM" id="MobiDB-lite"/>
    </source>
</evidence>
<proteinExistence type="predicted"/>
<feature type="region of interest" description="Disordered" evidence="1">
    <location>
        <begin position="1"/>
        <end position="51"/>
    </location>
</feature>
<sequence>MAPVGALDTAPGRALAAPAIGAPPEGPDDPKDALEASLGPLCPGDSPVSENQWCPQDTLAPMRRQDAFNGFFLPFMSPLATSPLKGLVALLESPAMQPEPWCQDAGLTRTSNHGSWGPQDTDKYFSSLKPPTQSVGPTLPKVSG</sequence>
<feature type="region of interest" description="Disordered" evidence="1">
    <location>
        <begin position="101"/>
        <end position="144"/>
    </location>
</feature>
<dbReference type="AlphaFoldDB" id="A0A2N5W3F4"/>
<protein>
    <submittedName>
        <fullName evidence="2">Uncharacterized protein</fullName>
    </submittedName>
</protein>
<gene>
    <name evidence="2" type="ORF">PCANC_01657</name>
</gene>
<accession>A0A2N5W3F4</accession>
<name>A0A2N5W3F4_9BASI</name>
<evidence type="ECO:0000313" key="2">
    <source>
        <dbReference type="EMBL" id="PLW56742.1"/>
    </source>
</evidence>
<dbReference type="Proteomes" id="UP000235388">
    <property type="component" value="Unassembled WGS sequence"/>
</dbReference>
<evidence type="ECO:0000313" key="3">
    <source>
        <dbReference type="Proteomes" id="UP000235388"/>
    </source>
</evidence>
<comment type="caution">
    <text evidence="2">The sequence shown here is derived from an EMBL/GenBank/DDBJ whole genome shotgun (WGS) entry which is preliminary data.</text>
</comment>
<feature type="compositionally biased region" description="Low complexity" evidence="1">
    <location>
        <begin position="8"/>
        <end position="23"/>
    </location>
</feature>
<keyword evidence="3" id="KW-1185">Reference proteome</keyword>
<reference evidence="2 3" key="1">
    <citation type="submission" date="2017-11" db="EMBL/GenBank/DDBJ databases">
        <title>De novo assembly and phasing of dikaryotic genomes from two isolates of Puccinia coronata f. sp. avenae, the causal agent of oat crown rust.</title>
        <authorList>
            <person name="Miller M.E."/>
            <person name="Zhang Y."/>
            <person name="Omidvar V."/>
            <person name="Sperschneider J."/>
            <person name="Schwessinger B."/>
            <person name="Raley C."/>
            <person name="Palmer J.M."/>
            <person name="Garnica D."/>
            <person name="Upadhyaya N."/>
            <person name="Rathjen J."/>
            <person name="Taylor J.M."/>
            <person name="Park R.F."/>
            <person name="Dodds P.N."/>
            <person name="Hirsch C.D."/>
            <person name="Kianian S.F."/>
            <person name="Figueroa M."/>
        </authorList>
    </citation>
    <scope>NUCLEOTIDE SEQUENCE [LARGE SCALE GENOMIC DNA]</scope>
    <source>
        <strain evidence="2">12NC29</strain>
    </source>
</reference>
<dbReference type="EMBL" id="PGCJ01000017">
    <property type="protein sequence ID" value="PLW56742.1"/>
    <property type="molecule type" value="Genomic_DNA"/>
</dbReference>